<comment type="similarity">
    <text evidence="5">Belongs to the SAT4 family.</text>
</comment>
<keyword evidence="9" id="KW-1185">Reference proteome</keyword>
<feature type="transmembrane region" description="Helical" evidence="6">
    <location>
        <begin position="157"/>
        <end position="179"/>
    </location>
</feature>
<evidence type="ECO:0000256" key="6">
    <source>
        <dbReference type="SAM" id="Phobius"/>
    </source>
</evidence>
<dbReference type="Proteomes" id="UP000766486">
    <property type="component" value="Unassembled WGS sequence"/>
</dbReference>
<accession>A0ABY6U9Y5</accession>
<protein>
    <recommendedName>
        <fullName evidence="7">Rhodopsin domain-containing protein</fullName>
    </recommendedName>
</protein>
<evidence type="ECO:0000256" key="5">
    <source>
        <dbReference type="ARBA" id="ARBA00038359"/>
    </source>
</evidence>
<evidence type="ECO:0000256" key="1">
    <source>
        <dbReference type="ARBA" id="ARBA00004141"/>
    </source>
</evidence>
<dbReference type="PANTHER" id="PTHR33048">
    <property type="entry name" value="PTH11-LIKE INTEGRAL MEMBRANE PROTEIN (AFU_ORTHOLOGUE AFUA_5G11245)"/>
    <property type="match status" value="1"/>
</dbReference>
<dbReference type="Pfam" id="PF20684">
    <property type="entry name" value="Fung_rhodopsin"/>
    <property type="match status" value="1"/>
</dbReference>
<evidence type="ECO:0000313" key="8">
    <source>
        <dbReference type="EMBL" id="VUC27018.1"/>
    </source>
</evidence>
<evidence type="ECO:0000259" key="7">
    <source>
        <dbReference type="Pfam" id="PF20684"/>
    </source>
</evidence>
<name>A0ABY6U9Y5_BIOOC</name>
<keyword evidence="3 6" id="KW-1133">Transmembrane helix</keyword>
<feature type="transmembrane region" description="Helical" evidence="6">
    <location>
        <begin position="191"/>
        <end position="211"/>
    </location>
</feature>
<feature type="transmembrane region" description="Helical" evidence="6">
    <location>
        <begin position="103"/>
        <end position="127"/>
    </location>
</feature>
<dbReference type="EMBL" id="CABFNS010000761">
    <property type="protein sequence ID" value="VUC27018.1"/>
    <property type="molecule type" value="Genomic_DNA"/>
</dbReference>
<proteinExistence type="inferred from homology"/>
<keyword evidence="4 6" id="KW-0472">Membrane</keyword>
<feature type="domain" description="Rhodopsin" evidence="7">
    <location>
        <begin position="14"/>
        <end position="253"/>
    </location>
</feature>
<evidence type="ECO:0000313" key="9">
    <source>
        <dbReference type="Proteomes" id="UP000766486"/>
    </source>
</evidence>
<organism evidence="8 9">
    <name type="scientific">Bionectria ochroleuca</name>
    <name type="common">Gliocladium roseum</name>
    <dbReference type="NCBI Taxonomy" id="29856"/>
    <lineage>
        <taxon>Eukaryota</taxon>
        <taxon>Fungi</taxon>
        <taxon>Dikarya</taxon>
        <taxon>Ascomycota</taxon>
        <taxon>Pezizomycotina</taxon>
        <taxon>Sordariomycetes</taxon>
        <taxon>Hypocreomycetidae</taxon>
        <taxon>Hypocreales</taxon>
        <taxon>Bionectriaceae</taxon>
        <taxon>Clonostachys</taxon>
    </lineage>
</organism>
<evidence type="ECO:0000256" key="3">
    <source>
        <dbReference type="ARBA" id="ARBA00022989"/>
    </source>
</evidence>
<dbReference type="InterPro" id="IPR052337">
    <property type="entry name" value="SAT4-like"/>
</dbReference>
<reference evidence="8 9" key="1">
    <citation type="submission" date="2019-06" db="EMBL/GenBank/DDBJ databases">
        <authorList>
            <person name="Broberg M."/>
        </authorList>
    </citation>
    <scope>NUCLEOTIDE SEQUENCE [LARGE SCALE GENOMIC DNA]</scope>
</reference>
<comment type="caution">
    <text evidence="8">The sequence shown here is derived from an EMBL/GenBank/DDBJ whole genome shotgun (WGS) entry which is preliminary data.</text>
</comment>
<comment type="subcellular location">
    <subcellularLocation>
        <location evidence="1">Membrane</location>
        <topology evidence="1">Multi-pass membrane protein</topology>
    </subcellularLocation>
</comment>
<dbReference type="InterPro" id="IPR049326">
    <property type="entry name" value="Rhodopsin_dom_fungi"/>
</dbReference>
<feature type="transmembrane region" description="Helical" evidence="6">
    <location>
        <begin position="68"/>
        <end position="91"/>
    </location>
</feature>
<gene>
    <name evidence="8" type="ORF">CLO192961_LOCUS200271</name>
</gene>
<evidence type="ECO:0000256" key="2">
    <source>
        <dbReference type="ARBA" id="ARBA00022692"/>
    </source>
</evidence>
<sequence>MALIVISTVVLTSRLSVRAFMIRAMGIDDLIATIGYGLLVALSCMEIRAINYGSGTHMDQVPPERIPLFFATLPTLQLIFFMAIGTVRLSILSFYPRLNSDKAFIRCIWGVAFVNVAITLIAFFFVLTECKQIPDLWDITAPNRQCLHKSKEAPMMWTHSVVGIVIDLCLVGLPISLIYAKMKFSPKMVQVILIFCIGIFAVITGIVRLGINVSTDFTTDTTFKMASVAPWTDFEGHIGLWTACFPALQPFIRLVSHKLGLRSTISSKDRKTIGPTYQENGALSGTRTVGQWATSRASRTQGYLSFNHDNDDINSTRNFTRLASKVASEDGIKLNQIAQASAIEKETEVSFSVAEYRALI</sequence>
<dbReference type="PANTHER" id="PTHR33048:SF47">
    <property type="entry name" value="INTEGRAL MEMBRANE PROTEIN-RELATED"/>
    <property type="match status" value="1"/>
</dbReference>
<evidence type="ECO:0000256" key="4">
    <source>
        <dbReference type="ARBA" id="ARBA00023136"/>
    </source>
</evidence>
<keyword evidence="2 6" id="KW-0812">Transmembrane</keyword>